<organism evidence="1 2">
    <name type="scientific">Eretmocerus hayati</name>
    <dbReference type="NCBI Taxonomy" id="131215"/>
    <lineage>
        <taxon>Eukaryota</taxon>
        <taxon>Metazoa</taxon>
        <taxon>Ecdysozoa</taxon>
        <taxon>Arthropoda</taxon>
        <taxon>Hexapoda</taxon>
        <taxon>Insecta</taxon>
        <taxon>Pterygota</taxon>
        <taxon>Neoptera</taxon>
        <taxon>Endopterygota</taxon>
        <taxon>Hymenoptera</taxon>
        <taxon>Apocrita</taxon>
        <taxon>Proctotrupomorpha</taxon>
        <taxon>Chalcidoidea</taxon>
        <taxon>Aphelinidae</taxon>
        <taxon>Aphelininae</taxon>
        <taxon>Eretmocerus</taxon>
    </lineage>
</organism>
<comment type="caution">
    <text evidence="1">The sequence shown here is derived from an EMBL/GenBank/DDBJ whole genome shotgun (WGS) entry which is preliminary data.</text>
</comment>
<sequence>MQWYSLVILALLYCGEFLIVIHGKTINLHEKIVPSSRLQGAKPIRIEEAPYQVSLQSLGVHVCGGSIIGQRHVLSAGRCVFDETPSTLTIRAGTSVRQIGGSVHHVTRIYDYHFKIHPNGTLENDIVVLEIHPEFNFDETRQPLEIEHNQTLEYGSVAKVSGWGQVEGGFEPELLRALAVPIISNETCFKFLNTSDIGFGSKFCAGFLTVNGKGTCNMDEGGPLISQISNSTRQIGIVTRNIYRCSCALEGQPDFYTSVAYYSNWIYSIVDPDRITTVSPLSTTTTNSPTPSPITTTTTISPITSPPTTLPPF</sequence>
<dbReference type="EMBL" id="CM056741">
    <property type="protein sequence ID" value="KAJ8687604.1"/>
    <property type="molecule type" value="Genomic_DNA"/>
</dbReference>
<keyword evidence="2" id="KW-1185">Reference proteome</keyword>
<accession>A0ACC2PY71</accession>
<gene>
    <name evidence="1" type="ORF">QAD02_023398</name>
</gene>
<proteinExistence type="predicted"/>
<evidence type="ECO:0000313" key="1">
    <source>
        <dbReference type="EMBL" id="KAJ8687604.1"/>
    </source>
</evidence>
<evidence type="ECO:0000313" key="2">
    <source>
        <dbReference type="Proteomes" id="UP001239111"/>
    </source>
</evidence>
<name>A0ACC2PY71_9HYME</name>
<dbReference type="Proteomes" id="UP001239111">
    <property type="component" value="Chromosome 1"/>
</dbReference>
<reference evidence="1" key="1">
    <citation type="submission" date="2023-04" db="EMBL/GenBank/DDBJ databases">
        <title>A chromosome-level genome assembly of the parasitoid wasp Eretmocerus hayati.</title>
        <authorList>
            <person name="Zhong Y."/>
            <person name="Liu S."/>
            <person name="Liu Y."/>
        </authorList>
    </citation>
    <scope>NUCLEOTIDE SEQUENCE</scope>
    <source>
        <strain evidence="1">ZJU_SS_LIU_2023</strain>
    </source>
</reference>
<protein>
    <submittedName>
        <fullName evidence="1">Uncharacterized protein</fullName>
    </submittedName>
</protein>